<dbReference type="GO" id="GO:0005829">
    <property type="term" value="C:cytosol"/>
    <property type="evidence" value="ECO:0007669"/>
    <property type="project" value="TreeGrafter"/>
</dbReference>
<dbReference type="GO" id="GO:0047498">
    <property type="term" value="F:calcium-dependent phospholipase A2 activity"/>
    <property type="evidence" value="ECO:0007669"/>
    <property type="project" value="TreeGrafter"/>
</dbReference>
<dbReference type="EC" id="3.1.1.4" evidence="5"/>
<dbReference type="PANTHER" id="PTHR10728">
    <property type="entry name" value="CYTOSOLIC PHOSPHOLIPASE A2"/>
    <property type="match status" value="1"/>
</dbReference>
<keyword evidence="1 3" id="KW-0378">Hydrolase</keyword>
<dbReference type="Proteomes" id="UP000507470">
    <property type="component" value="Unassembled WGS sequence"/>
</dbReference>
<keyword evidence="6" id="KW-1185">Reference proteome</keyword>
<dbReference type="SMART" id="SM00022">
    <property type="entry name" value="PLAc"/>
    <property type="match status" value="1"/>
</dbReference>
<dbReference type="Pfam" id="PF01735">
    <property type="entry name" value="PLA2_B"/>
    <property type="match status" value="1"/>
</dbReference>
<evidence type="ECO:0000256" key="2">
    <source>
        <dbReference type="ARBA" id="ARBA00023098"/>
    </source>
</evidence>
<dbReference type="PANTHER" id="PTHR10728:SF40">
    <property type="entry name" value="PATATIN FAMILY PROTEIN"/>
    <property type="match status" value="1"/>
</dbReference>
<evidence type="ECO:0000256" key="1">
    <source>
        <dbReference type="ARBA" id="ARBA00022801"/>
    </source>
</evidence>
<evidence type="ECO:0000313" key="5">
    <source>
        <dbReference type="EMBL" id="CAC5416283.1"/>
    </source>
</evidence>
<accession>A0A6J8E8E7</accession>
<dbReference type="Gene3D" id="3.40.1090.10">
    <property type="entry name" value="Cytosolic phospholipase A2 catalytic domain"/>
    <property type="match status" value="1"/>
</dbReference>
<sequence length="370" mass="42637">MNKDTKLGVILNTSTVIALKMDNYKIITPNIAIIGSGGGLRAVIGMSAAMTALKERGILDSTMYTAGLSGSAWYLMSLYSCKRPNATELNTKLRETVPQIRSNMFLYAWYTWKYYTSWLHQFKNKNITVADPFGYLISSFLLQKNVPWSEQENKLKNGAMPLPLIAALHVREEKSIEDYHGMCGNEKIIEENIIQADSRTDLIDFKEDFMMLVDAGLAFNSPYPTVLHPSRKVDVILSFDFSYRGSDSEWPFRQLEKAEEWARKRCIPFPKLKLDTIKEKCKGGNYEEVYVFKEDNSPIIVHFVMINKSFRKLGDGKHDFDIHSNYHTMRLNYSEEEYNKLNSLVQHNVLENEKKIVDCILEAIHRKQNN</sequence>
<protein>
    <submittedName>
        <fullName evidence="5">PLA2G4</fullName>
        <ecNumber evidence="5">3.1.1.4</ecNumber>
    </submittedName>
</protein>
<dbReference type="SUPFAM" id="SSF52151">
    <property type="entry name" value="FabD/lysophospholipase-like"/>
    <property type="match status" value="1"/>
</dbReference>
<evidence type="ECO:0000259" key="4">
    <source>
        <dbReference type="PROSITE" id="PS51210"/>
    </source>
</evidence>
<keyword evidence="2 3" id="KW-0443">Lipid metabolism</keyword>
<dbReference type="EMBL" id="CACVKT020008618">
    <property type="protein sequence ID" value="CAC5416283.1"/>
    <property type="molecule type" value="Genomic_DNA"/>
</dbReference>
<evidence type="ECO:0000313" key="6">
    <source>
        <dbReference type="Proteomes" id="UP000507470"/>
    </source>
</evidence>
<dbReference type="GO" id="GO:0046475">
    <property type="term" value="P:glycerophospholipid catabolic process"/>
    <property type="evidence" value="ECO:0007669"/>
    <property type="project" value="TreeGrafter"/>
</dbReference>
<dbReference type="GO" id="GO:0005544">
    <property type="term" value="F:calcium-dependent phospholipid binding"/>
    <property type="evidence" value="ECO:0007669"/>
    <property type="project" value="TreeGrafter"/>
</dbReference>
<proteinExistence type="predicted"/>
<reference evidence="5 6" key="1">
    <citation type="submission" date="2020-06" db="EMBL/GenBank/DDBJ databases">
        <authorList>
            <person name="Li R."/>
            <person name="Bekaert M."/>
        </authorList>
    </citation>
    <scope>NUCLEOTIDE SEQUENCE [LARGE SCALE GENOMIC DNA]</scope>
    <source>
        <strain evidence="6">wild</strain>
    </source>
</reference>
<evidence type="ECO:0000256" key="3">
    <source>
        <dbReference type="PROSITE-ProRule" id="PRU00555"/>
    </source>
</evidence>
<name>A0A6J8E8E7_MYTCO</name>
<dbReference type="InterPro" id="IPR002642">
    <property type="entry name" value="LysoPLipase_cat_dom"/>
</dbReference>
<dbReference type="PROSITE" id="PS51210">
    <property type="entry name" value="PLA2C"/>
    <property type="match status" value="1"/>
</dbReference>
<feature type="domain" description="PLA2c" evidence="4">
    <location>
        <begin position="1"/>
        <end position="370"/>
    </location>
</feature>
<gene>
    <name evidence="5" type="ORF">MCOR_48919</name>
</gene>
<dbReference type="InterPro" id="IPR016035">
    <property type="entry name" value="Acyl_Trfase/lysoPLipase"/>
</dbReference>
<dbReference type="GO" id="GO:0005509">
    <property type="term" value="F:calcium ion binding"/>
    <property type="evidence" value="ECO:0007669"/>
    <property type="project" value="TreeGrafter"/>
</dbReference>
<dbReference type="OrthoDB" id="270970at2759"/>
<organism evidence="5 6">
    <name type="scientific">Mytilus coruscus</name>
    <name type="common">Sea mussel</name>
    <dbReference type="NCBI Taxonomy" id="42192"/>
    <lineage>
        <taxon>Eukaryota</taxon>
        <taxon>Metazoa</taxon>
        <taxon>Spiralia</taxon>
        <taxon>Lophotrochozoa</taxon>
        <taxon>Mollusca</taxon>
        <taxon>Bivalvia</taxon>
        <taxon>Autobranchia</taxon>
        <taxon>Pteriomorphia</taxon>
        <taxon>Mytilida</taxon>
        <taxon>Mytiloidea</taxon>
        <taxon>Mytilidae</taxon>
        <taxon>Mytilinae</taxon>
        <taxon>Mytilus</taxon>
    </lineage>
</organism>
<keyword evidence="3" id="KW-0442">Lipid degradation</keyword>
<dbReference type="AlphaFoldDB" id="A0A6J8E8E7"/>